<dbReference type="Proteomes" id="UP000000559">
    <property type="component" value="Chromosome 3"/>
</dbReference>
<dbReference type="GeneID" id="3638374"/>
<dbReference type="InterPro" id="IPR026584">
    <property type="entry name" value="Rad9"/>
</dbReference>
<comment type="function">
    <text evidence="2">Acts in DNA repair and mutagenesis. Involved in promoting resistance to ionizing radiation and UV light, as well as regulating cell cycle progression after irradiation.</text>
</comment>
<feature type="region of interest" description="Disordered" evidence="3">
    <location>
        <begin position="365"/>
        <end position="387"/>
    </location>
</feature>
<reference evidence="5 6" key="3">
    <citation type="journal article" date="2013" name="Genome Biol.">
        <title>Assembly of a phased diploid Candida albicans genome facilitates allele-specific measurements and provides a simple model for repeat and indel structure.</title>
        <authorList>
            <person name="Muzzey D."/>
            <person name="Schwartz K."/>
            <person name="Weissman J.S."/>
            <person name="Sherlock G."/>
        </authorList>
    </citation>
    <scope>NUCLEOTIDE SEQUENCE [LARGE SCALE GENOMIC DNA]</scope>
    <source>
        <strain evidence="6">SC5314 / ATCC MYA-2876</strain>
    </source>
</reference>
<dbReference type="AlphaFoldDB" id="A0A1D8PJM0"/>
<dbReference type="VEuPathDB" id="FungiDB:C3_02560W_A"/>
<evidence type="ECO:0000313" key="6">
    <source>
        <dbReference type="Proteomes" id="UP000000559"/>
    </source>
</evidence>
<organism evidence="5 6">
    <name type="scientific">Candida albicans (strain SC5314 / ATCC MYA-2876)</name>
    <name type="common">Yeast</name>
    <dbReference type="NCBI Taxonomy" id="237561"/>
    <lineage>
        <taxon>Eukaryota</taxon>
        <taxon>Fungi</taxon>
        <taxon>Dikarya</taxon>
        <taxon>Ascomycota</taxon>
        <taxon>Saccharomycotina</taxon>
        <taxon>Pichiomycetes</taxon>
        <taxon>Debaryomycetaceae</taxon>
        <taxon>Candida/Lodderomyces clade</taxon>
        <taxon>Candida</taxon>
    </lineage>
</organism>
<dbReference type="GO" id="GO:0006281">
    <property type="term" value="P:DNA repair"/>
    <property type="evidence" value="ECO:0000318"/>
    <property type="project" value="GO_Central"/>
</dbReference>
<feature type="compositionally biased region" description="Low complexity" evidence="3">
    <location>
        <begin position="370"/>
        <end position="387"/>
    </location>
</feature>
<reference evidence="5 6" key="2">
    <citation type="journal article" date="2007" name="Genome Biol.">
        <title>Assembly of the Candida albicans genome into sixteen supercontigs aligned on the eight chromosomes.</title>
        <authorList>
            <person name="van het Hoog M."/>
            <person name="Rast T.J."/>
            <person name="Martchenko M."/>
            <person name="Grindle S."/>
            <person name="Dignard D."/>
            <person name="Hogues H."/>
            <person name="Cuomo C."/>
            <person name="Berriman M."/>
            <person name="Scherer S."/>
            <person name="Magee B.B."/>
            <person name="Whiteway M."/>
            <person name="Chibana H."/>
            <person name="Nantel A."/>
            <person name="Magee P.T."/>
        </authorList>
    </citation>
    <scope>GENOME REANNOTATION</scope>
    <source>
        <strain evidence="6">SC5314 / ATCC MYA-2876</strain>
    </source>
</reference>
<dbReference type="GO" id="GO:0031573">
    <property type="term" value="P:mitotic intra-S DNA damage checkpoint signaling"/>
    <property type="evidence" value="ECO:0000318"/>
    <property type="project" value="GO_Central"/>
</dbReference>
<dbReference type="GO" id="GO:0071479">
    <property type="term" value="P:cellular response to ionizing radiation"/>
    <property type="evidence" value="ECO:0000318"/>
    <property type="project" value="GO_Central"/>
</dbReference>
<dbReference type="Pfam" id="PF04139">
    <property type="entry name" value="Rad9"/>
    <property type="match status" value="1"/>
</dbReference>
<dbReference type="PANTHER" id="PTHR15237:SF0">
    <property type="entry name" value="CELL CYCLE CHECKPOINT CONTROL PROTEIN"/>
    <property type="match status" value="1"/>
</dbReference>
<feature type="compositionally biased region" description="Polar residues" evidence="3">
    <location>
        <begin position="478"/>
        <end position="488"/>
    </location>
</feature>
<dbReference type="SMR" id="A0A1D8PJM0"/>
<protein>
    <recommendedName>
        <fullName evidence="2">DNA repair protein rad9</fullName>
    </recommendedName>
</protein>
<accession>A0A1D8PJM0</accession>
<dbReference type="KEGG" id="cal:CAALFM_C302560WA"/>
<dbReference type="SUPFAM" id="SSF55979">
    <property type="entry name" value="DNA clamp"/>
    <property type="match status" value="1"/>
</dbReference>
<feature type="compositionally biased region" description="Basic and acidic residues" evidence="3">
    <location>
        <begin position="462"/>
        <end position="472"/>
    </location>
</feature>
<evidence type="ECO:0000256" key="1">
    <source>
        <dbReference type="ARBA" id="ARBA00008494"/>
    </source>
</evidence>
<reference evidence="5 6" key="1">
    <citation type="journal article" date="2004" name="Proc. Natl. Acad. Sci. U.S.A.">
        <title>The diploid genome sequence of Candida albicans.</title>
        <authorList>
            <person name="Jones T."/>
            <person name="Federspiel N.A."/>
            <person name="Chibana H."/>
            <person name="Dungan J."/>
            <person name="Kalman S."/>
            <person name="Magee B.B."/>
            <person name="Newport G."/>
            <person name="Thorstenson Y.R."/>
            <person name="Agabian N."/>
            <person name="Magee P.T."/>
            <person name="Davis R.W."/>
            <person name="Scherer S."/>
        </authorList>
    </citation>
    <scope>NUCLEOTIDE SEQUENCE [LARGE SCALE GENOMIC DNA]</scope>
    <source>
        <strain evidence="6">SC5314 / ATCC MYA-2876</strain>
    </source>
</reference>
<dbReference type="RefSeq" id="XP_719944.2">
    <property type="nucleotide sequence ID" value="XM_714851.2"/>
</dbReference>
<evidence type="ECO:0000256" key="3">
    <source>
        <dbReference type="SAM" id="MobiDB-lite"/>
    </source>
</evidence>
<dbReference type="InParanoid" id="A0A1D8PJM0"/>
<dbReference type="FunFam" id="3.70.10.10:FF:000091">
    <property type="entry name" value="DNA repair protein rad9"/>
    <property type="match status" value="1"/>
</dbReference>
<name>A0A1D8PJM0_CANAL</name>
<dbReference type="GO" id="GO:0000076">
    <property type="term" value="P:DNA replication checkpoint signaling"/>
    <property type="evidence" value="ECO:0000318"/>
    <property type="project" value="GO_Central"/>
</dbReference>
<dbReference type="InterPro" id="IPR046938">
    <property type="entry name" value="DNA_clamp_sf"/>
</dbReference>
<dbReference type="GO" id="GO:0030896">
    <property type="term" value="C:checkpoint clamp complex"/>
    <property type="evidence" value="ECO:0000318"/>
    <property type="project" value="GO_Central"/>
</dbReference>
<dbReference type="Gene3D" id="3.70.10.10">
    <property type="match status" value="1"/>
</dbReference>
<dbReference type="FunCoup" id="A0A1D8PJM0">
    <property type="interactions" value="160"/>
</dbReference>
<feature type="region of interest" description="Disordered" evidence="3">
    <location>
        <begin position="400"/>
        <end position="488"/>
    </location>
</feature>
<dbReference type="CGD" id="CAL0000196580">
    <property type="gene designation" value="DDC1"/>
</dbReference>
<keyword evidence="2" id="KW-0227">DNA damage</keyword>
<dbReference type="InterPro" id="IPR007268">
    <property type="entry name" value="Rad9/Ddc1"/>
</dbReference>
<proteinExistence type="inferred from homology"/>
<dbReference type="OrthoDB" id="3992718at2759"/>
<evidence type="ECO:0000313" key="4">
    <source>
        <dbReference type="CGD" id="CAL0000196580"/>
    </source>
</evidence>
<dbReference type="PANTHER" id="PTHR15237">
    <property type="entry name" value="DNA REPAIR PROTEIN RAD9"/>
    <property type="match status" value="1"/>
</dbReference>
<sequence length="488" mass="56064">MVFEAEIGLNKHKLMWSKSIASLSNIAEAITFTINKDSISLSATNTSKTSYAQIYFKKTFFNKLSVDFNNILPEGYDDGKQQKEEPSYSFLINSRHMATLFKSLDSSGMKHLSFRINWSRNAPINSRYKLFIEIHTKKLVVKKFQASYTPANKQNLHIASIYKDTLYKQREEEEDLHDKTRINHIMIDQLIPKQFLEMVPASAEDFKIDIKSERISFCGYTKQIIKDRDYLKQPMAVTVTISLDELTDSNLLSSNSDQEPIRKQINFGMRDFKNFLNLANFFTTPSSSSERLDENYVTTANNDYFHIFFRNPGDPILFDLQNYQHTEVQFIQITSEDKSELHSKEIDAELIRKGLTIEAPIPQKIQSNETATTTASTSTTKTKTTTPSLTRLTTNTVFGKPSITKKRGKHRLINKDQVSQGTINDDFDDGVTYGQEPEPERDRDRANYAETDYSNSSEDESKEPPFKKHAFDEELGPTQLNNKPKSIF</sequence>
<gene>
    <name evidence="4 5" type="primary">DDC1</name>
    <name evidence="5" type="ordered locus">CAALFM_C302560WA</name>
    <name evidence="4" type="ordered locus">orf19.7875</name>
</gene>
<feature type="compositionally biased region" description="Basic and acidic residues" evidence="3">
    <location>
        <begin position="438"/>
        <end position="447"/>
    </location>
</feature>
<feature type="compositionally biased region" description="Basic residues" evidence="3">
    <location>
        <begin position="403"/>
        <end position="412"/>
    </location>
</feature>
<dbReference type="PIRSF" id="PIRSF009303">
    <property type="entry name" value="Cell_cycle_RAD9"/>
    <property type="match status" value="1"/>
</dbReference>
<dbReference type="STRING" id="237561.A0A1D8PJM0"/>
<keyword evidence="6" id="KW-1185">Reference proteome</keyword>
<evidence type="ECO:0000313" key="5">
    <source>
        <dbReference type="EMBL" id="AOW28290.1"/>
    </source>
</evidence>
<evidence type="ECO:0000256" key="2">
    <source>
        <dbReference type="PIRNR" id="PIRNR009303"/>
    </source>
</evidence>
<dbReference type="EMBL" id="CP017625">
    <property type="protein sequence ID" value="AOW28290.1"/>
    <property type="molecule type" value="Genomic_DNA"/>
</dbReference>
<comment type="similarity">
    <text evidence="1 2">Belongs to the rad9 family.</text>
</comment>
<dbReference type="eggNOG" id="ENOG502QT39">
    <property type="taxonomic scope" value="Eukaryota"/>
</dbReference>